<evidence type="ECO:0000313" key="2">
    <source>
        <dbReference type="Proteomes" id="UP000237839"/>
    </source>
</evidence>
<accession>A0A2S9H222</accession>
<organism evidence="1 2">
    <name type="scientific">Solimicrobium silvestre</name>
    <dbReference type="NCBI Taxonomy" id="2099400"/>
    <lineage>
        <taxon>Bacteria</taxon>
        <taxon>Pseudomonadati</taxon>
        <taxon>Pseudomonadota</taxon>
        <taxon>Betaproteobacteria</taxon>
        <taxon>Burkholderiales</taxon>
        <taxon>Oxalobacteraceae</taxon>
        <taxon>Solimicrobium</taxon>
    </lineage>
</organism>
<proteinExistence type="predicted"/>
<dbReference type="Proteomes" id="UP000237839">
    <property type="component" value="Unassembled WGS sequence"/>
</dbReference>
<sequence length="33" mass="3696">MLSNLRFSAFDLFVATDSACFSYVVCQDVEMSV</sequence>
<reference evidence="1 2" key="1">
    <citation type="submission" date="2018-02" db="EMBL/GenBank/DDBJ databases">
        <title>Solimicrobium silvestre gen. nov., sp. nov., isolated from alpine forest soil.</title>
        <authorList>
            <person name="Margesin R."/>
            <person name="Albuquerque L."/>
            <person name="Zhang D.-C."/>
            <person name="Froufe H.J.C."/>
            <person name="Severino R."/>
            <person name="Roxo I."/>
            <person name="Egas C."/>
            <person name="Da Costa M.S."/>
        </authorList>
    </citation>
    <scope>NUCLEOTIDE SEQUENCE [LARGE SCALE GENOMIC DNA]</scope>
    <source>
        <strain evidence="1 2">S20-91</strain>
    </source>
</reference>
<dbReference type="AlphaFoldDB" id="A0A2S9H222"/>
<evidence type="ECO:0000313" key="1">
    <source>
        <dbReference type="EMBL" id="PRC94035.1"/>
    </source>
</evidence>
<name>A0A2S9H222_9BURK</name>
<dbReference type="EMBL" id="PUGF01000004">
    <property type="protein sequence ID" value="PRC94035.1"/>
    <property type="molecule type" value="Genomic_DNA"/>
</dbReference>
<gene>
    <name evidence="1" type="ORF">S2091_1208</name>
</gene>
<keyword evidence="2" id="KW-1185">Reference proteome</keyword>
<protein>
    <submittedName>
        <fullName evidence="1">Uncharacterized protein</fullName>
    </submittedName>
</protein>
<comment type="caution">
    <text evidence="1">The sequence shown here is derived from an EMBL/GenBank/DDBJ whole genome shotgun (WGS) entry which is preliminary data.</text>
</comment>